<dbReference type="GO" id="GO:0044782">
    <property type="term" value="P:cilium organization"/>
    <property type="evidence" value="ECO:0007669"/>
    <property type="project" value="TreeGrafter"/>
</dbReference>
<dbReference type="SMART" id="SM01297">
    <property type="entry name" value="KAP"/>
    <property type="match status" value="1"/>
</dbReference>
<dbReference type="GO" id="GO:0019894">
    <property type="term" value="F:kinesin binding"/>
    <property type="evidence" value="ECO:0007669"/>
    <property type="project" value="InterPro"/>
</dbReference>
<evidence type="ECO:0000256" key="1">
    <source>
        <dbReference type="SAM" id="MobiDB-lite"/>
    </source>
</evidence>
<proteinExistence type="predicted"/>
<dbReference type="SMART" id="SM00185">
    <property type="entry name" value="ARM"/>
    <property type="match status" value="1"/>
</dbReference>
<dbReference type="EMBL" id="JBBHLL010000091">
    <property type="protein sequence ID" value="KAK7817876.1"/>
    <property type="molecule type" value="Genomic_DNA"/>
</dbReference>
<dbReference type="InterPro" id="IPR016024">
    <property type="entry name" value="ARM-type_fold"/>
</dbReference>
<evidence type="ECO:0000313" key="3">
    <source>
        <dbReference type="Proteomes" id="UP001488838"/>
    </source>
</evidence>
<name>A0AAW0IUM4_MYOGA</name>
<dbReference type="GO" id="GO:0035869">
    <property type="term" value="C:ciliary transition zone"/>
    <property type="evidence" value="ECO:0007669"/>
    <property type="project" value="TreeGrafter"/>
</dbReference>
<comment type="caution">
    <text evidence="2">The sequence shown here is derived from an EMBL/GenBank/DDBJ whole genome shotgun (WGS) entry which is preliminary data.</text>
</comment>
<evidence type="ECO:0000313" key="2">
    <source>
        <dbReference type="EMBL" id="KAK7817876.1"/>
    </source>
</evidence>
<feature type="compositionally biased region" description="Basic and acidic residues" evidence="1">
    <location>
        <begin position="103"/>
        <end position="119"/>
    </location>
</feature>
<dbReference type="InterPro" id="IPR011989">
    <property type="entry name" value="ARM-like"/>
</dbReference>
<protein>
    <recommendedName>
        <fullName evidence="4">Kinesin-associated protein 3</fullName>
    </recommendedName>
</protein>
<dbReference type="PANTHER" id="PTHR15605:SF2">
    <property type="entry name" value="KINESIN-ASSOCIATED PROTEIN 3"/>
    <property type="match status" value="1"/>
</dbReference>
<dbReference type="SUPFAM" id="SSF48371">
    <property type="entry name" value="ARM repeat"/>
    <property type="match status" value="1"/>
</dbReference>
<dbReference type="InterPro" id="IPR000225">
    <property type="entry name" value="Armadillo"/>
</dbReference>
<dbReference type="InterPro" id="IPR008658">
    <property type="entry name" value="KAP3"/>
</dbReference>
<accession>A0AAW0IUM4</accession>
<sequence>MQGEDARYLKRKVKGGNIDVHPSEKALIVQYEVEATILGEMGDPMLGERKECQKIIRLKSLNANTDITSLARKVVEECKLIHPSKLNEVEQLLYYLQNRRDSLPGKEKKEKSSKPKDPPPFEGMEIDEVANINDMDEYIELLYEDIPDKVRGSALILQLARNPDNLEELLLNVALYLLLNLAEDTRTELKMRNKNIVHMLVKALDRDNFELLILVVSFLKKLSIFMENKNDMVEMDIVEKLVKMIPCEHEDLLNITLRLLLNLSFDTGLRNKMVQVGLLPKLTALLGMLYIDDDGS</sequence>
<dbReference type="Pfam" id="PF05804">
    <property type="entry name" value="KAP"/>
    <property type="match status" value="1"/>
</dbReference>
<dbReference type="GO" id="GO:0016939">
    <property type="term" value="C:kinesin II complex"/>
    <property type="evidence" value="ECO:0007669"/>
    <property type="project" value="TreeGrafter"/>
</dbReference>
<dbReference type="PANTHER" id="PTHR15605">
    <property type="entry name" value="KINESIN-ASSOCIATED PROTEINS"/>
    <property type="match status" value="1"/>
</dbReference>
<dbReference type="GO" id="GO:0007018">
    <property type="term" value="P:microtubule-based movement"/>
    <property type="evidence" value="ECO:0007669"/>
    <property type="project" value="TreeGrafter"/>
</dbReference>
<dbReference type="Proteomes" id="UP001488838">
    <property type="component" value="Unassembled WGS sequence"/>
</dbReference>
<dbReference type="AlphaFoldDB" id="A0AAW0IUM4"/>
<evidence type="ECO:0008006" key="4">
    <source>
        <dbReference type="Google" id="ProtNLM"/>
    </source>
</evidence>
<feature type="region of interest" description="Disordered" evidence="1">
    <location>
        <begin position="103"/>
        <end position="123"/>
    </location>
</feature>
<keyword evidence="3" id="KW-1185">Reference proteome</keyword>
<dbReference type="GO" id="GO:0005930">
    <property type="term" value="C:axoneme"/>
    <property type="evidence" value="ECO:0007669"/>
    <property type="project" value="TreeGrafter"/>
</dbReference>
<gene>
    <name evidence="2" type="ORF">U0070_005519</name>
</gene>
<dbReference type="Gene3D" id="1.25.10.10">
    <property type="entry name" value="Leucine-rich Repeat Variant"/>
    <property type="match status" value="1"/>
</dbReference>
<organism evidence="2 3">
    <name type="scientific">Myodes glareolus</name>
    <name type="common">Bank vole</name>
    <name type="synonym">Clethrionomys glareolus</name>
    <dbReference type="NCBI Taxonomy" id="447135"/>
    <lineage>
        <taxon>Eukaryota</taxon>
        <taxon>Metazoa</taxon>
        <taxon>Chordata</taxon>
        <taxon>Craniata</taxon>
        <taxon>Vertebrata</taxon>
        <taxon>Euteleostomi</taxon>
        <taxon>Mammalia</taxon>
        <taxon>Eutheria</taxon>
        <taxon>Euarchontoglires</taxon>
        <taxon>Glires</taxon>
        <taxon>Rodentia</taxon>
        <taxon>Myomorpha</taxon>
        <taxon>Muroidea</taxon>
        <taxon>Cricetidae</taxon>
        <taxon>Arvicolinae</taxon>
        <taxon>Myodes</taxon>
    </lineage>
</organism>
<reference evidence="2 3" key="1">
    <citation type="journal article" date="2023" name="bioRxiv">
        <title>Conserved and derived expression patterns and positive selection on dental genes reveal complex evolutionary context of ever-growing rodent molars.</title>
        <authorList>
            <person name="Calamari Z.T."/>
            <person name="Song A."/>
            <person name="Cohen E."/>
            <person name="Akter M."/>
            <person name="Roy R.D."/>
            <person name="Hallikas O."/>
            <person name="Christensen M.M."/>
            <person name="Li P."/>
            <person name="Marangoni P."/>
            <person name="Jernvall J."/>
            <person name="Klein O.D."/>
        </authorList>
    </citation>
    <scope>NUCLEOTIDE SEQUENCE [LARGE SCALE GENOMIC DNA]</scope>
    <source>
        <strain evidence="2">V071</strain>
    </source>
</reference>